<dbReference type="SUPFAM" id="SSF53474">
    <property type="entry name" value="alpha/beta-Hydrolases"/>
    <property type="match status" value="1"/>
</dbReference>
<dbReference type="AlphaFoldDB" id="A0A1D7VN67"/>
<gene>
    <name evidence="2" type="ORF">SL103_19860</name>
</gene>
<evidence type="ECO:0000313" key="3">
    <source>
        <dbReference type="Proteomes" id="UP000094094"/>
    </source>
</evidence>
<dbReference type="Pfam" id="PF01738">
    <property type="entry name" value="DLH"/>
    <property type="match status" value="1"/>
</dbReference>
<dbReference type="RefSeq" id="WP_069570317.1">
    <property type="nucleotide sequence ID" value="NZ_CP017157.1"/>
</dbReference>
<sequence>MTAVHGEYLDISTPDGVADAFLAHPDDGRPHPGVLLYMDAFGLRPSLEEMAKRLAGHGYTVLTPNVLYRAGRAPLVDLPDFIDADRVPAIFEKLIPLILALTPELAMRDAGAYLDWLAASPLVSDGPVGATGYCMGGVLAVRTAAAHPDRIAAAAAFHAGFLATDAEDSAHRLVGPITAELYFGHADQDSSLPPEQIAALETALDSAGVRHRTEVYEGAEHGYTQVGTSAYNEEASERHWQALLDLLARNLRP</sequence>
<organism evidence="2 3">
    <name type="scientific">Streptomyces lydicus</name>
    <dbReference type="NCBI Taxonomy" id="47763"/>
    <lineage>
        <taxon>Bacteria</taxon>
        <taxon>Bacillati</taxon>
        <taxon>Actinomycetota</taxon>
        <taxon>Actinomycetes</taxon>
        <taxon>Kitasatosporales</taxon>
        <taxon>Streptomycetaceae</taxon>
        <taxon>Streptomyces</taxon>
    </lineage>
</organism>
<keyword evidence="3" id="KW-1185">Reference proteome</keyword>
<dbReference type="Proteomes" id="UP000094094">
    <property type="component" value="Chromosome"/>
</dbReference>
<protein>
    <submittedName>
        <fullName evidence="2">Dienelactone hydrolase</fullName>
    </submittedName>
</protein>
<reference evidence="2 3" key="1">
    <citation type="submission" date="2016-09" db="EMBL/GenBank/DDBJ databases">
        <title>Complete genome sequencing of Streptomyces lydicus 103 and metabolic pathways analysis of antibiotic biosynthesis.</title>
        <authorList>
            <person name="Jia N."/>
            <person name="Ding M.-Z."/>
            <person name="Gao F."/>
            <person name="Yuan Y.-J."/>
        </authorList>
    </citation>
    <scope>NUCLEOTIDE SEQUENCE [LARGE SCALE GENOMIC DNA]</scope>
    <source>
        <strain evidence="2 3">103</strain>
    </source>
</reference>
<evidence type="ECO:0000259" key="1">
    <source>
        <dbReference type="Pfam" id="PF01738"/>
    </source>
</evidence>
<accession>A0A1D7VN67</accession>
<dbReference type="PANTHER" id="PTHR46623:SF10">
    <property type="entry name" value="CARBOXYMETHYLENEBUTENOLIDASE HOMOLOG"/>
    <property type="match status" value="1"/>
</dbReference>
<dbReference type="EMBL" id="CP017157">
    <property type="protein sequence ID" value="AOP48182.1"/>
    <property type="molecule type" value="Genomic_DNA"/>
</dbReference>
<dbReference type="InterPro" id="IPR029058">
    <property type="entry name" value="AB_hydrolase_fold"/>
</dbReference>
<dbReference type="OrthoDB" id="9787933at2"/>
<dbReference type="KEGG" id="slc:SL103_19860"/>
<name>A0A1D7VN67_9ACTN</name>
<dbReference type="PANTHER" id="PTHR46623">
    <property type="entry name" value="CARBOXYMETHYLENEBUTENOLIDASE-RELATED"/>
    <property type="match status" value="1"/>
</dbReference>
<dbReference type="InterPro" id="IPR002925">
    <property type="entry name" value="Dienelactn_hydro"/>
</dbReference>
<proteinExistence type="predicted"/>
<evidence type="ECO:0000313" key="2">
    <source>
        <dbReference type="EMBL" id="AOP48182.1"/>
    </source>
</evidence>
<keyword evidence="2" id="KW-0378">Hydrolase</keyword>
<dbReference type="Gene3D" id="3.40.50.1820">
    <property type="entry name" value="alpha/beta hydrolase"/>
    <property type="match status" value="1"/>
</dbReference>
<feature type="domain" description="Dienelactone hydrolase" evidence="1">
    <location>
        <begin position="19"/>
        <end position="249"/>
    </location>
</feature>
<dbReference type="GO" id="GO:0016787">
    <property type="term" value="F:hydrolase activity"/>
    <property type="evidence" value="ECO:0007669"/>
    <property type="project" value="UniProtKB-KW"/>
</dbReference>
<dbReference type="InterPro" id="IPR051049">
    <property type="entry name" value="Dienelactone_hydrolase-like"/>
</dbReference>